<evidence type="ECO:0000259" key="2">
    <source>
        <dbReference type="Pfam" id="PF13791"/>
    </source>
</evidence>
<dbReference type="RefSeq" id="WP_127198521.1">
    <property type="nucleotide sequence ID" value="NZ_RZNX01000002.1"/>
</dbReference>
<dbReference type="InterPro" id="IPR029101">
    <property type="entry name" value="Sigma_reg_N"/>
</dbReference>
<comment type="caution">
    <text evidence="4">The sequence shown here is derived from an EMBL/GenBank/DDBJ whole genome shotgun (WGS) entry which is preliminary data.</text>
</comment>
<organism evidence="4 5">
    <name type="scientific">Paenibacillus zeisoli</name>
    <dbReference type="NCBI Taxonomy" id="2496267"/>
    <lineage>
        <taxon>Bacteria</taxon>
        <taxon>Bacillati</taxon>
        <taxon>Bacillota</taxon>
        <taxon>Bacilli</taxon>
        <taxon>Bacillales</taxon>
        <taxon>Paenibacillaceae</taxon>
        <taxon>Paenibacillus</taxon>
    </lineage>
</organism>
<dbReference type="AlphaFoldDB" id="A0A433XH63"/>
<keyword evidence="1" id="KW-0472">Membrane</keyword>
<accession>A0A433XH63</accession>
<keyword evidence="1" id="KW-1133">Transmembrane helix</keyword>
<gene>
    <name evidence="4" type="ORF">EJP77_07085</name>
</gene>
<protein>
    <recommendedName>
        <fullName evidence="6">Sigma factor regulator C-terminal domain-containing protein</fullName>
    </recommendedName>
</protein>
<dbReference type="Proteomes" id="UP000272464">
    <property type="component" value="Unassembled WGS sequence"/>
</dbReference>
<feature type="transmembrane region" description="Helical" evidence="1">
    <location>
        <begin position="34"/>
        <end position="55"/>
    </location>
</feature>
<feature type="domain" description="Sigma factor regulator N-terminal" evidence="3">
    <location>
        <begin position="25"/>
        <end position="109"/>
    </location>
</feature>
<evidence type="ECO:0000259" key="3">
    <source>
        <dbReference type="Pfam" id="PF13800"/>
    </source>
</evidence>
<keyword evidence="1" id="KW-0812">Transmembrane</keyword>
<dbReference type="InterPro" id="IPR025672">
    <property type="entry name" value="Sigma_reg_C_dom"/>
</dbReference>
<dbReference type="Pfam" id="PF13800">
    <property type="entry name" value="Sigma_reg_N"/>
    <property type="match status" value="1"/>
</dbReference>
<sequence>MSEHEDEHDKLSPEKAFDGDSVDRMFRKARWKSILRNTCISAVVCIVLFLGGFVLNQQIANKAGWNAYTPIELNKRITGPNLYIDGPQFRYGLLGGTIEFQKFKMIENRVIPWNDYFLKYNGFQGEATVLPGRTTGIVQVKENGKDRYYNDRSGEREMLFYHPAMKYDHYFNDLPLLNKMSDDQYIEMGLSFNKGYTLSQVEQMLPQGVHATWYWADSYNEEDLKHLKFKAEPERAEELHGFQSYLERLEDTRRTTEAQFMKMVQDVAECTNSYYAEQAAHVLAAVKSHQQSGMIIGVVVTGTRDQLKSLQKLPFIKAATLGATVDMY</sequence>
<keyword evidence="5" id="KW-1185">Reference proteome</keyword>
<feature type="domain" description="Sigma factor regulator C-terminal" evidence="2">
    <location>
        <begin position="177"/>
        <end position="322"/>
    </location>
</feature>
<evidence type="ECO:0008006" key="6">
    <source>
        <dbReference type="Google" id="ProtNLM"/>
    </source>
</evidence>
<dbReference type="Pfam" id="PF13791">
    <property type="entry name" value="Sigma_reg_C"/>
    <property type="match status" value="1"/>
</dbReference>
<dbReference type="OrthoDB" id="1730160at2"/>
<name>A0A433XH63_9BACL</name>
<evidence type="ECO:0000256" key="1">
    <source>
        <dbReference type="SAM" id="Phobius"/>
    </source>
</evidence>
<evidence type="ECO:0000313" key="4">
    <source>
        <dbReference type="EMBL" id="RUT33406.1"/>
    </source>
</evidence>
<proteinExistence type="predicted"/>
<evidence type="ECO:0000313" key="5">
    <source>
        <dbReference type="Proteomes" id="UP000272464"/>
    </source>
</evidence>
<reference evidence="4 5" key="1">
    <citation type="submission" date="2018-12" db="EMBL/GenBank/DDBJ databases">
        <authorList>
            <person name="Sun L."/>
            <person name="Chen Z."/>
        </authorList>
    </citation>
    <scope>NUCLEOTIDE SEQUENCE [LARGE SCALE GENOMIC DNA]</scope>
    <source>
        <strain evidence="4 5">3-5-3</strain>
    </source>
</reference>
<dbReference type="EMBL" id="RZNX01000002">
    <property type="protein sequence ID" value="RUT33406.1"/>
    <property type="molecule type" value="Genomic_DNA"/>
</dbReference>